<comment type="similarity">
    <text evidence="1">Belongs to the small GTPase superfamily. Rab family.</text>
</comment>
<dbReference type="SMART" id="SM00174">
    <property type="entry name" value="RHO"/>
    <property type="match status" value="1"/>
</dbReference>
<dbReference type="AlphaFoldDB" id="A0AAV7K6C3"/>
<evidence type="ECO:0000256" key="2">
    <source>
        <dbReference type="ARBA" id="ARBA00022741"/>
    </source>
</evidence>
<evidence type="ECO:0000313" key="4">
    <source>
        <dbReference type="Proteomes" id="UP001165289"/>
    </source>
</evidence>
<dbReference type="SUPFAM" id="SSF52540">
    <property type="entry name" value="P-loop containing nucleoside triphosphate hydrolases"/>
    <property type="match status" value="1"/>
</dbReference>
<proteinExistence type="inferred from homology"/>
<evidence type="ECO:0000313" key="3">
    <source>
        <dbReference type="EMBL" id="KAI6656713.1"/>
    </source>
</evidence>
<dbReference type="NCBIfam" id="TIGR00231">
    <property type="entry name" value="small_GTP"/>
    <property type="match status" value="1"/>
</dbReference>
<dbReference type="PROSITE" id="PS51419">
    <property type="entry name" value="RAB"/>
    <property type="match status" value="1"/>
</dbReference>
<dbReference type="Proteomes" id="UP001165289">
    <property type="component" value="Unassembled WGS sequence"/>
</dbReference>
<protein>
    <submittedName>
        <fullName evidence="3">Ras-related protein Rab-19</fullName>
    </submittedName>
</protein>
<name>A0AAV7K6C3_9METZ</name>
<dbReference type="SMART" id="SM00173">
    <property type="entry name" value="RAS"/>
    <property type="match status" value="1"/>
</dbReference>
<gene>
    <name evidence="3" type="ORF">LOD99_16017</name>
</gene>
<dbReference type="Pfam" id="PF00071">
    <property type="entry name" value="Ras"/>
    <property type="match status" value="1"/>
</dbReference>
<dbReference type="PANTHER" id="PTHR47978">
    <property type="match status" value="1"/>
</dbReference>
<dbReference type="PROSITE" id="PS51421">
    <property type="entry name" value="RAS"/>
    <property type="match status" value="1"/>
</dbReference>
<dbReference type="CDD" id="cd00154">
    <property type="entry name" value="Rab"/>
    <property type="match status" value="1"/>
</dbReference>
<reference evidence="3 4" key="1">
    <citation type="journal article" date="2023" name="BMC Biol.">
        <title>The compact genome of the sponge Oopsacas minuta (Hexactinellida) is lacking key metazoan core genes.</title>
        <authorList>
            <person name="Santini S."/>
            <person name="Schenkelaars Q."/>
            <person name="Jourda C."/>
            <person name="Duchesne M."/>
            <person name="Belahbib H."/>
            <person name="Rocher C."/>
            <person name="Selva M."/>
            <person name="Riesgo A."/>
            <person name="Vervoort M."/>
            <person name="Leys S.P."/>
            <person name="Kodjabachian L."/>
            <person name="Le Bivic A."/>
            <person name="Borchiellini C."/>
            <person name="Claverie J.M."/>
            <person name="Renard E."/>
        </authorList>
    </citation>
    <scope>NUCLEOTIDE SEQUENCE [LARGE SCALE GENOMIC DNA]</scope>
    <source>
        <strain evidence="3">SPO-2</strain>
    </source>
</reference>
<sequence length="205" mass="23702">MATEVEFPRYRSFKIILIGNAGVGKTSLIQRYSEGYFHDSSLHKVLKHDFVEKDVLIDRSLYRFVVWDTAGQEKYKSVTRSLYHNVDGVIFVYDVTNTSSYVDLKSWLGEIRDYLEPLPNTCIFLANKCDRDVSEQLVTFSQLKNDPDFSEFMYKYETSALTGDNVGVVFDTLQREIVKKRGGDIDRKYQEIANKHEYTPPSCAC</sequence>
<dbReference type="FunFam" id="3.40.50.300:FF:001447">
    <property type="entry name" value="Ras-related protein Rab-1B"/>
    <property type="match status" value="1"/>
</dbReference>
<organism evidence="3 4">
    <name type="scientific">Oopsacas minuta</name>
    <dbReference type="NCBI Taxonomy" id="111878"/>
    <lineage>
        <taxon>Eukaryota</taxon>
        <taxon>Metazoa</taxon>
        <taxon>Porifera</taxon>
        <taxon>Hexactinellida</taxon>
        <taxon>Hexasterophora</taxon>
        <taxon>Lyssacinosida</taxon>
        <taxon>Leucopsacidae</taxon>
        <taxon>Oopsacas</taxon>
    </lineage>
</organism>
<dbReference type="GO" id="GO:0005525">
    <property type="term" value="F:GTP binding"/>
    <property type="evidence" value="ECO:0007669"/>
    <property type="project" value="InterPro"/>
</dbReference>
<keyword evidence="2" id="KW-0547">Nucleotide-binding</keyword>
<accession>A0AAV7K6C3</accession>
<dbReference type="EMBL" id="JAKMXF010000133">
    <property type="protein sequence ID" value="KAI6656713.1"/>
    <property type="molecule type" value="Genomic_DNA"/>
</dbReference>
<dbReference type="Gene3D" id="3.40.50.300">
    <property type="entry name" value="P-loop containing nucleotide triphosphate hydrolases"/>
    <property type="match status" value="1"/>
</dbReference>
<dbReference type="InterPro" id="IPR005225">
    <property type="entry name" value="Small_GTP-bd"/>
</dbReference>
<comment type="caution">
    <text evidence="3">The sequence shown here is derived from an EMBL/GenBank/DDBJ whole genome shotgun (WGS) entry which is preliminary data.</text>
</comment>
<evidence type="ECO:0000256" key="1">
    <source>
        <dbReference type="ARBA" id="ARBA00006270"/>
    </source>
</evidence>
<dbReference type="SMART" id="SM00175">
    <property type="entry name" value="RAB"/>
    <property type="match status" value="1"/>
</dbReference>
<dbReference type="InterPro" id="IPR027417">
    <property type="entry name" value="P-loop_NTPase"/>
</dbReference>
<dbReference type="InterPro" id="IPR001806">
    <property type="entry name" value="Small_GTPase"/>
</dbReference>
<dbReference type="PRINTS" id="PR00449">
    <property type="entry name" value="RASTRNSFRMNG"/>
</dbReference>
<dbReference type="GO" id="GO:0003924">
    <property type="term" value="F:GTPase activity"/>
    <property type="evidence" value="ECO:0007669"/>
    <property type="project" value="InterPro"/>
</dbReference>
<keyword evidence="4" id="KW-1185">Reference proteome</keyword>